<dbReference type="EMBL" id="JROO01000009">
    <property type="protein sequence ID" value="KIH99640.1"/>
    <property type="molecule type" value="Genomic_DNA"/>
</dbReference>
<sequence>MRPNVQIVSRDGDNFVLNLRNGEYWHLNSSAYTMLTRIADGETVDEVARDISAATSAPEQTVRDDLTELVDQLRKAKLVEVRHS</sequence>
<dbReference type="AlphaFoldDB" id="A0A0C2JL46"/>
<dbReference type="Gene3D" id="1.10.10.1150">
    <property type="entry name" value="Coenzyme PQQ synthesis protein D (PqqD)"/>
    <property type="match status" value="1"/>
</dbReference>
<keyword evidence="2" id="KW-1185">Reference proteome</keyword>
<dbReference type="Proteomes" id="UP000031675">
    <property type="component" value="Unassembled WGS sequence"/>
</dbReference>
<reference evidence="2" key="1">
    <citation type="journal article" date="2015" name="Chem. Biol.">
        <title>Structure, bioactivity, and resistance mechanism of streptomonomicin, an unusual lasso Peptide from an understudied halophilic actinomycete.</title>
        <authorList>
            <person name="Metelev M."/>
            <person name="Tietz J.I."/>
            <person name="Melby J.O."/>
            <person name="Blair P.M."/>
            <person name="Zhu L."/>
            <person name="Livnat I."/>
            <person name="Severinov K."/>
            <person name="Mitchell D.A."/>
        </authorList>
    </citation>
    <scope>NUCLEOTIDE SEQUENCE [LARGE SCALE GENOMIC DNA]</scope>
    <source>
        <strain evidence="2">YIM 90003</strain>
    </source>
</reference>
<evidence type="ECO:0000313" key="1">
    <source>
        <dbReference type="EMBL" id="KIH99640.1"/>
    </source>
</evidence>
<evidence type="ECO:0000313" key="2">
    <source>
        <dbReference type="Proteomes" id="UP000031675"/>
    </source>
</evidence>
<gene>
    <name evidence="1" type="ORF">LP52_05070</name>
</gene>
<dbReference type="STRING" id="183763.LP52_05070"/>
<proteinExistence type="predicted"/>
<evidence type="ECO:0008006" key="3">
    <source>
        <dbReference type="Google" id="ProtNLM"/>
    </source>
</evidence>
<organism evidence="1 2">
    <name type="scientific">Streptomonospora alba</name>
    <dbReference type="NCBI Taxonomy" id="183763"/>
    <lineage>
        <taxon>Bacteria</taxon>
        <taxon>Bacillati</taxon>
        <taxon>Actinomycetota</taxon>
        <taxon>Actinomycetes</taxon>
        <taxon>Streptosporangiales</taxon>
        <taxon>Nocardiopsidaceae</taxon>
        <taxon>Streptomonospora</taxon>
    </lineage>
</organism>
<protein>
    <recommendedName>
        <fullName evidence="3">Lasso peptide biosynthesis PqqD family chaperone</fullName>
    </recommendedName>
</protein>
<name>A0A0C2JL46_9ACTN</name>
<dbReference type="Pfam" id="PF05402">
    <property type="entry name" value="PqqD"/>
    <property type="match status" value="1"/>
</dbReference>
<dbReference type="InterPro" id="IPR008792">
    <property type="entry name" value="PQQD"/>
</dbReference>
<dbReference type="InterPro" id="IPR041881">
    <property type="entry name" value="PqqD_sf"/>
</dbReference>
<accession>A0A0C2JL46</accession>
<comment type="caution">
    <text evidence="1">The sequence shown here is derived from an EMBL/GenBank/DDBJ whole genome shotgun (WGS) entry which is preliminary data.</text>
</comment>